<feature type="transmembrane region" description="Helical" evidence="6">
    <location>
        <begin position="283"/>
        <end position="303"/>
    </location>
</feature>
<dbReference type="InterPro" id="IPR018076">
    <property type="entry name" value="T2SS_GspF_dom"/>
</dbReference>
<dbReference type="Pfam" id="PF00482">
    <property type="entry name" value="T2SSF"/>
    <property type="match status" value="1"/>
</dbReference>
<feature type="transmembrane region" description="Helical" evidence="6">
    <location>
        <begin position="81"/>
        <end position="99"/>
    </location>
</feature>
<name>A0A3N5AYE8_9BACI</name>
<evidence type="ECO:0000313" key="9">
    <source>
        <dbReference type="Proteomes" id="UP000276443"/>
    </source>
</evidence>
<evidence type="ECO:0000256" key="2">
    <source>
        <dbReference type="ARBA" id="ARBA00022475"/>
    </source>
</evidence>
<evidence type="ECO:0000256" key="6">
    <source>
        <dbReference type="SAM" id="Phobius"/>
    </source>
</evidence>
<feature type="domain" description="Type II secretion system protein GspF" evidence="7">
    <location>
        <begin position="145"/>
        <end position="269"/>
    </location>
</feature>
<dbReference type="PANTHER" id="PTHR35007:SF1">
    <property type="entry name" value="PILUS ASSEMBLY PROTEIN"/>
    <property type="match status" value="1"/>
</dbReference>
<proteinExistence type="predicted"/>
<evidence type="ECO:0000256" key="3">
    <source>
        <dbReference type="ARBA" id="ARBA00022692"/>
    </source>
</evidence>
<comment type="caution">
    <text evidence="8">The sequence shown here is derived from an EMBL/GenBank/DDBJ whole genome shotgun (WGS) entry which is preliminary data.</text>
</comment>
<organism evidence="8 9">
    <name type="scientific">Aquisalibacillus elongatus</name>
    <dbReference type="NCBI Taxonomy" id="485577"/>
    <lineage>
        <taxon>Bacteria</taxon>
        <taxon>Bacillati</taxon>
        <taxon>Bacillota</taxon>
        <taxon>Bacilli</taxon>
        <taxon>Bacillales</taxon>
        <taxon>Bacillaceae</taxon>
        <taxon>Aquisalibacillus</taxon>
    </lineage>
</organism>
<dbReference type="AlphaFoldDB" id="A0A3N5AYE8"/>
<evidence type="ECO:0000256" key="5">
    <source>
        <dbReference type="ARBA" id="ARBA00023136"/>
    </source>
</evidence>
<protein>
    <submittedName>
        <fullName evidence="8">Tight adherence protein B</fullName>
    </submittedName>
</protein>
<dbReference type="GO" id="GO:0005886">
    <property type="term" value="C:plasma membrane"/>
    <property type="evidence" value="ECO:0007669"/>
    <property type="project" value="UniProtKB-SubCell"/>
</dbReference>
<feature type="transmembrane region" description="Helical" evidence="6">
    <location>
        <begin position="253"/>
        <end position="277"/>
    </location>
</feature>
<keyword evidence="2" id="KW-1003">Cell membrane</keyword>
<evidence type="ECO:0000313" key="8">
    <source>
        <dbReference type="EMBL" id="RPF50074.1"/>
    </source>
</evidence>
<dbReference type="OrthoDB" id="9803381at2"/>
<evidence type="ECO:0000256" key="1">
    <source>
        <dbReference type="ARBA" id="ARBA00004651"/>
    </source>
</evidence>
<evidence type="ECO:0000256" key="4">
    <source>
        <dbReference type="ARBA" id="ARBA00022989"/>
    </source>
</evidence>
<gene>
    <name evidence="8" type="ORF">EDC24_2891</name>
</gene>
<keyword evidence="3 6" id="KW-0812">Transmembrane</keyword>
<evidence type="ECO:0000259" key="7">
    <source>
        <dbReference type="Pfam" id="PF00482"/>
    </source>
</evidence>
<accession>A0A3N5AYE8</accession>
<reference evidence="8 9" key="1">
    <citation type="submission" date="2018-11" db="EMBL/GenBank/DDBJ databases">
        <title>Genomic Encyclopedia of Type Strains, Phase IV (KMG-IV): sequencing the most valuable type-strain genomes for metagenomic binning, comparative biology and taxonomic classification.</title>
        <authorList>
            <person name="Goeker M."/>
        </authorList>
    </citation>
    <scope>NUCLEOTIDE SEQUENCE [LARGE SCALE GENOMIC DNA]</scope>
    <source>
        <strain evidence="8 9">DSM 18090</strain>
    </source>
</reference>
<keyword evidence="5 6" id="KW-0472">Membrane</keyword>
<sequence length="311" mass="35275">MMLYLQIVLTLLFMAVLLSMFYIIYYARLRRRKKKLYANFQVEEALERRSLLMKFGDQFDSSSMASELSLKLQQADITIKPSEYMMLFLLSFGGLWFINNKMLSLIFPIDLLLAFSIVYFGSYFLLKSRKNKRREKLNAQLPEICRLMSNSLKAGLTIQQGIKNCADDLEEPARSDFAIMTRELSVGEDLESVLNRFRDKAQSSDVNIFVGTLLIQKHVGGNLGKILDMMAQTIESRSRVFKEIRAATAEGKAVAYILPLMPVAMMGLMSIIIPGFLNPLFTPFGLILIGLVVGVITVGLIIIKRLTNIRV</sequence>
<dbReference type="EMBL" id="RKRF01000014">
    <property type="protein sequence ID" value="RPF50074.1"/>
    <property type="molecule type" value="Genomic_DNA"/>
</dbReference>
<dbReference type="PANTHER" id="PTHR35007">
    <property type="entry name" value="INTEGRAL MEMBRANE PROTEIN-RELATED"/>
    <property type="match status" value="1"/>
</dbReference>
<comment type="subcellular location">
    <subcellularLocation>
        <location evidence="1">Cell membrane</location>
        <topology evidence="1">Multi-pass membrane protein</topology>
    </subcellularLocation>
</comment>
<dbReference type="Gene3D" id="1.20.81.30">
    <property type="entry name" value="Type II secretion system (T2SS), domain F"/>
    <property type="match status" value="1"/>
</dbReference>
<keyword evidence="9" id="KW-1185">Reference proteome</keyword>
<feature type="transmembrane region" description="Helical" evidence="6">
    <location>
        <begin position="105"/>
        <end position="126"/>
    </location>
</feature>
<feature type="transmembrane region" description="Helical" evidence="6">
    <location>
        <begin position="6"/>
        <end position="27"/>
    </location>
</feature>
<dbReference type="Proteomes" id="UP000276443">
    <property type="component" value="Unassembled WGS sequence"/>
</dbReference>
<dbReference type="InterPro" id="IPR042094">
    <property type="entry name" value="T2SS_GspF_sf"/>
</dbReference>
<keyword evidence="4 6" id="KW-1133">Transmembrane helix</keyword>